<protein>
    <submittedName>
        <fullName evidence="2">Uncharacterized protein</fullName>
    </submittedName>
</protein>
<reference evidence="2" key="1">
    <citation type="journal article" date="2023" name="Science">
        <title>Genome structures resolve the early diversification of teleost fishes.</title>
        <authorList>
            <person name="Parey E."/>
            <person name="Louis A."/>
            <person name="Montfort J."/>
            <person name="Bouchez O."/>
            <person name="Roques C."/>
            <person name="Iampietro C."/>
            <person name="Lluch J."/>
            <person name="Castinel A."/>
            <person name="Donnadieu C."/>
            <person name="Desvignes T."/>
            <person name="Floi Bucao C."/>
            <person name="Jouanno E."/>
            <person name="Wen M."/>
            <person name="Mejri S."/>
            <person name="Dirks R."/>
            <person name="Jansen H."/>
            <person name="Henkel C."/>
            <person name="Chen W.J."/>
            <person name="Zahm M."/>
            <person name="Cabau C."/>
            <person name="Klopp C."/>
            <person name="Thompson A.W."/>
            <person name="Robinson-Rechavi M."/>
            <person name="Braasch I."/>
            <person name="Lecointre G."/>
            <person name="Bobe J."/>
            <person name="Postlethwait J.H."/>
            <person name="Berthelot C."/>
            <person name="Roest Crollius H."/>
            <person name="Guiguen Y."/>
        </authorList>
    </citation>
    <scope>NUCLEOTIDE SEQUENCE</scope>
    <source>
        <strain evidence="2">WJC10195</strain>
    </source>
</reference>
<dbReference type="Proteomes" id="UP001152622">
    <property type="component" value="Chromosome 16"/>
</dbReference>
<keyword evidence="3" id="KW-1185">Reference proteome</keyword>
<evidence type="ECO:0000256" key="1">
    <source>
        <dbReference type="SAM" id="MobiDB-lite"/>
    </source>
</evidence>
<evidence type="ECO:0000313" key="2">
    <source>
        <dbReference type="EMBL" id="KAJ8339693.1"/>
    </source>
</evidence>
<accession>A0A9Q1EJ45</accession>
<comment type="caution">
    <text evidence="2">The sequence shown here is derived from an EMBL/GenBank/DDBJ whole genome shotgun (WGS) entry which is preliminary data.</text>
</comment>
<dbReference type="AlphaFoldDB" id="A0A9Q1EJ45"/>
<evidence type="ECO:0000313" key="3">
    <source>
        <dbReference type="Proteomes" id="UP001152622"/>
    </source>
</evidence>
<proteinExistence type="predicted"/>
<feature type="region of interest" description="Disordered" evidence="1">
    <location>
        <begin position="1"/>
        <end position="30"/>
    </location>
</feature>
<sequence length="99" mass="11359">MDLRHRQGNGHRSVSEALKPTRGMHRTRRRWEARYCSGGGICRKESSQWKKPLPNSLPPSSGLTSELQPERTETHNTRKRFLKSDASGLHLWTAHGLCR</sequence>
<feature type="compositionally biased region" description="Low complexity" evidence="1">
    <location>
        <begin position="52"/>
        <end position="65"/>
    </location>
</feature>
<organism evidence="2 3">
    <name type="scientific">Synaphobranchus kaupii</name>
    <name type="common">Kaup's arrowtooth eel</name>
    <dbReference type="NCBI Taxonomy" id="118154"/>
    <lineage>
        <taxon>Eukaryota</taxon>
        <taxon>Metazoa</taxon>
        <taxon>Chordata</taxon>
        <taxon>Craniata</taxon>
        <taxon>Vertebrata</taxon>
        <taxon>Euteleostomi</taxon>
        <taxon>Actinopterygii</taxon>
        <taxon>Neopterygii</taxon>
        <taxon>Teleostei</taxon>
        <taxon>Anguilliformes</taxon>
        <taxon>Synaphobranchidae</taxon>
        <taxon>Synaphobranchus</taxon>
    </lineage>
</organism>
<name>A0A9Q1EJ45_SYNKA</name>
<dbReference type="EMBL" id="JAINUF010000016">
    <property type="protein sequence ID" value="KAJ8339693.1"/>
    <property type="molecule type" value="Genomic_DNA"/>
</dbReference>
<gene>
    <name evidence="2" type="ORF">SKAU_G00343260</name>
</gene>
<feature type="region of interest" description="Disordered" evidence="1">
    <location>
        <begin position="45"/>
        <end position="77"/>
    </location>
</feature>